<dbReference type="InterPro" id="IPR036116">
    <property type="entry name" value="FN3_sf"/>
</dbReference>
<dbReference type="Pfam" id="PF00041">
    <property type="entry name" value="fn3"/>
    <property type="match status" value="1"/>
</dbReference>
<dbReference type="PANTHER" id="PTHR43308">
    <property type="entry name" value="OUTER MEMBRANE PROTEIN ALPHA-RELATED"/>
    <property type="match status" value="1"/>
</dbReference>
<dbReference type="SMART" id="SM00060">
    <property type="entry name" value="FN3"/>
    <property type="match status" value="1"/>
</dbReference>
<dbReference type="InterPro" id="IPR001119">
    <property type="entry name" value="SLH_dom"/>
</dbReference>
<dbReference type="PROSITE" id="PS51272">
    <property type="entry name" value="SLH"/>
    <property type="match status" value="3"/>
</dbReference>
<feature type="chain" id="PRO_5039313896" description="S-layer homology domain-containing protein" evidence="2">
    <location>
        <begin position="27"/>
        <end position="1045"/>
    </location>
</feature>
<feature type="domain" description="SLH" evidence="4">
    <location>
        <begin position="31"/>
        <end position="94"/>
    </location>
</feature>
<feature type="domain" description="Fibronectin type-III" evidence="3">
    <location>
        <begin position="440"/>
        <end position="533"/>
    </location>
</feature>
<dbReference type="Proteomes" id="UP000309676">
    <property type="component" value="Unassembled WGS sequence"/>
</dbReference>
<protein>
    <recommendedName>
        <fullName evidence="7">S-layer homology domain-containing protein</fullName>
    </recommendedName>
</protein>
<evidence type="ECO:0008006" key="7">
    <source>
        <dbReference type="Google" id="ProtNLM"/>
    </source>
</evidence>
<dbReference type="EMBL" id="VCIW01000004">
    <property type="protein sequence ID" value="TLS52723.1"/>
    <property type="molecule type" value="Genomic_DNA"/>
</dbReference>
<evidence type="ECO:0000313" key="5">
    <source>
        <dbReference type="EMBL" id="TLS52723.1"/>
    </source>
</evidence>
<keyword evidence="2" id="KW-0732">Signal</keyword>
<name>A0A5R9GIQ3_9BACL</name>
<evidence type="ECO:0000256" key="2">
    <source>
        <dbReference type="SAM" id="SignalP"/>
    </source>
</evidence>
<feature type="signal peptide" evidence="2">
    <location>
        <begin position="1"/>
        <end position="26"/>
    </location>
</feature>
<dbReference type="PROSITE" id="PS50853">
    <property type="entry name" value="FN3"/>
    <property type="match status" value="1"/>
</dbReference>
<feature type="compositionally biased region" description="Low complexity" evidence="1">
    <location>
        <begin position="530"/>
        <end position="541"/>
    </location>
</feature>
<dbReference type="InterPro" id="IPR008969">
    <property type="entry name" value="CarboxyPept-like_regulatory"/>
</dbReference>
<evidence type="ECO:0000313" key="6">
    <source>
        <dbReference type="Proteomes" id="UP000309676"/>
    </source>
</evidence>
<dbReference type="Gene3D" id="2.60.40.1120">
    <property type="entry name" value="Carboxypeptidase-like, regulatory domain"/>
    <property type="match status" value="1"/>
</dbReference>
<keyword evidence="6" id="KW-1185">Reference proteome</keyword>
<feature type="compositionally biased region" description="Gly residues" evidence="1">
    <location>
        <begin position="416"/>
        <end position="434"/>
    </location>
</feature>
<proteinExistence type="predicted"/>
<reference evidence="5 6" key="1">
    <citation type="submission" date="2019-05" db="EMBL/GenBank/DDBJ databases">
        <authorList>
            <person name="Narsing Rao M.P."/>
            <person name="Li W.J."/>
        </authorList>
    </citation>
    <scope>NUCLEOTIDE SEQUENCE [LARGE SCALE GENOMIC DNA]</scope>
    <source>
        <strain evidence="5 6">SYSU_K30003</strain>
    </source>
</reference>
<evidence type="ECO:0000259" key="4">
    <source>
        <dbReference type="PROSITE" id="PS51272"/>
    </source>
</evidence>
<feature type="domain" description="SLH" evidence="4">
    <location>
        <begin position="95"/>
        <end position="152"/>
    </location>
</feature>
<feature type="region of interest" description="Disordered" evidence="1">
    <location>
        <begin position="521"/>
        <end position="544"/>
    </location>
</feature>
<sequence>MSFRTIRKNLAALIVAGMLAGSTVPAGSAAGASRDPDESIPAWAEREIHALLAEGVLTGYEDGTIRPEQPIARAEFAAMLNRMIPQSEGARAGHPSPYRDVREQWFAGDVARGTARGILTGYEDGTFRPLAPVTRFEAASMLNRWLSLPGSGSVAFADRADIPSWAAEAVSALAEHGILLGYEDVNYRGDRQVTRAEAAVILHRIREREPAKQELTVRVIDPGGAPLAGAEVSVHAKGKRFPMEWGVTNEEGEWTAAVRSGAYDIAVQHEDGWAAYRSAQVEKRPANVDVKAEKAAVFTGTIVHEDGSAYAGAWLSITTNPTFLGSSKQDGSFAVYVLPERTYRLSVLSGLDGAPSFPGQVPAGLSLFDDDAANVPCDGCEVDLLERPLAAPNAGSKVDLGKLIATDLNREAVRAGGGGAGGSVGGGGSGGVGGSEDRTPPSVPTGLEATAYADRIELRWNAVTDRDAARYNVYRSSGPEAAWQLAKGGIVGTTYTATGLTEGTEYRFAVSAVDAAGNESSRSASVSATPGGAANPGAPNPLRIAPTFAEEHSVRQSVYGEGGTLETTDARGIVYRLTIPTGALEDDAEIAMTPILPDGDFPMSGGMTAGVRLQPDGLFLSKPAVLTISLPRAVSQADGQSLTGFAFEGVGEETTLYPIAASGGDITIRVFHFSGYGAGMATEADANAIVDHTPSAPQSRIANAIAEAIRSEAGGDSLATLFEQLFIAEVAPALDAAIANPDTLPTALQAYFFWGHWASLMGLEELVGEKASSAAAKVEQALAAALELASVRCYVEKDPSQVLGMLQLARLATLLGIELDSRLNSYIALCLTFKVDFVAETGATASGSYPYSTPGQFDIMTMNARFEGTGKFSIDMTDREAGSAVTMTVPSFAHSGKYYDWTGEFPNYELIGPMAVEHGIQQPLENGIVFVDYDANYIAAPFDPSRLKASVEFQVAFTAPDVGGGAKLGDRGGVNGISSWKTYSVRVNGFSPGTGDAYAVANRTVALPVGSANLFFNANAATTISGTETQHWRIRLYHEPIDPEG</sequence>
<dbReference type="CDD" id="cd00063">
    <property type="entry name" value="FN3"/>
    <property type="match status" value="1"/>
</dbReference>
<dbReference type="Gene3D" id="2.60.40.10">
    <property type="entry name" value="Immunoglobulins"/>
    <property type="match status" value="1"/>
</dbReference>
<feature type="region of interest" description="Disordered" evidence="1">
    <location>
        <begin position="416"/>
        <end position="444"/>
    </location>
</feature>
<dbReference type="SUPFAM" id="SSF49464">
    <property type="entry name" value="Carboxypeptidase regulatory domain-like"/>
    <property type="match status" value="1"/>
</dbReference>
<gene>
    <name evidence="5" type="ORF">FE782_08830</name>
</gene>
<dbReference type="InterPro" id="IPR051465">
    <property type="entry name" value="Cell_Envelope_Struct_Comp"/>
</dbReference>
<organism evidence="5 6">
    <name type="scientific">Paenibacillus antri</name>
    <dbReference type="NCBI Taxonomy" id="2582848"/>
    <lineage>
        <taxon>Bacteria</taxon>
        <taxon>Bacillati</taxon>
        <taxon>Bacillota</taxon>
        <taxon>Bacilli</taxon>
        <taxon>Bacillales</taxon>
        <taxon>Paenibacillaceae</taxon>
        <taxon>Paenibacillus</taxon>
    </lineage>
</organism>
<dbReference type="InterPro" id="IPR013783">
    <property type="entry name" value="Ig-like_fold"/>
</dbReference>
<evidence type="ECO:0000259" key="3">
    <source>
        <dbReference type="PROSITE" id="PS50853"/>
    </source>
</evidence>
<feature type="domain" description="SLH" evidence="4">
    <location>
        <begin position="153"/>
        <end position="216"/>
    </location>
</feature>
<accession>A0A5R9GIQ3</accession>
<dbReference type="RefSeq" id="WP_138193714.1">
    <property type="nucleotide sequence ID" value="NZ_VCIW01000004.1"/>
</dbReference>
<dbReference type="Pfam" id="PF00395">
    <property type="entry name" value="SLH"/>
    <property type="match status" value="3"/>
</dbReference>
<dbReference type="OrthoDB" id="41445at2"/>
<dbReference type="InterPro" id="IPR003961">
    <property type="entry name" value="FN3_dom"/>
</dbReference>
<evidence type="ECO:0000256" key="1">
    <source>
        <dbReference type="SAM" id="MobiDB-lite"/>
    </source>
</evidence>
<dbReference type="SUPFAM" id="SSF49265">
    <property type="entry name" value="Fibronectin type III"/>
    <property type="match status" value="1"/>
</dbReference>
<comment type="caution">
    <text evidence="5">The sequence shown here is derived from an EMBL/GenBank/DDBJ whole genome shotgun (WGS) entry which is preliminary data.</text>
</comment>
<dbReference type="AlphaFoldDB" id="A0A5R9GIQ3"/>